<sequence>MAEPPSLRADARRNRDRVLIAAQEAFAEAGMLVPLDEIARRAQVGAGTVYRHFATKEALFAEVVADRIRQIVAEARSLADADDPGEAFYGFFAKVVERAAFNRAVCECLQDEVGVVRLRDDFDVALVDLLRRAQHAGAVRADVDLHDVRALLVGCLAMERGRQAPGRMAALVCDALRPVTKPLDRNETCEICNAALSSSATGRPARYCSAACRQKAHRRRKST</sequence>
<keyword evidence="2 4" id="KW-0238">DNA-binding</keyword>
<reference evidence="6 7" key="1">
    <citation type="journal article" date="2019" name="Int. J. Syst. Evol. Microbiol.">
        <title>The Global Catalogue of Microorganisms (GCM) 10K type strain sequencing project: providing services to taxonomists for standard genome sequencing and annotation.</title>
        <authorList>
            <consortium name="The Broad Institute Genomics Platform"/>
            <consortium name="The Broad Institute Genome Sequencing Center for Infectious Disease"/>
            <person name="Wu L."/>
            <person name="Ma J."/>
        </authorList>
    </citation>
    <scope>NUCLEOTIDE SEQUENCE [LARGE SCALE GENOMIC DNA]</scope>
    <source>
        <strain evidence="6 7">JCM 3325</strain>
    </source>
</reference>
<accession>A0ABN3IU65</accession>
<feature type="DNA-binding region" description="H-T-H motif" evidence="4">
    <location>
        <begin position="34"/>
        <end position="53"/>
    </location>
</feature>
<keyword evidence="7" id="KW-1185">Reference proteome</keyword>
<dbReference type="PRINTS" id="PR00455">
    <property type="entry name" value="HTHTETR"/>
</dbReference>
<evidence type="ECO:0000259" key="5">
    <source>
        <dbReference type="PROSITE" id="PS50977"/>
    </source>
</evidence>
<dbReference type="Pfam" id="PF21597">
    <property type="entry name" value="TetR_C_43"/>
    <property type="match status" value="1"/>
</dbReference>
<dbReference type="RefSeq" id="WP_344588735.1">
    <property type="nucleotide sequence ID" value="NZ_BAAARW010000008.1"/>
</dbReference>
<dbReference type="InterPro" id="IPR009057">
    <property type="entry name" value="Homeodomain-like_sf"/>
</dbReference>
<keyword evidence="3" id="KW-0804">Transcription</keyword>
<comment type="caution">
    <text evidence="6">The sequence shown here is derived from an EMBL/GenBank/DDBJ whole genome shotgun (WGS) entry which is preliminary data.</text>
</comment>
<keyword evidence="1" id="KW-0805">Transcription regulation</keyword>
<protein>
    <submittedName>
        <fullName evidence="6">TetR/AcrR family transcriptional regulator</fullName>
    </submittedName>
</protein>
<evidence type="ECO:0000256" key="3">
    <source>
        <dbReference type="ARBA" id="ARBA00023163"/>
    </source>
</evidence>
<dbReference type="Gene3D" id="1.10.357.10">
    <property type="entry name" value="Tetracycline Repressor, domain 2"/>
    <property type="match status" value="1"/>
</dbReference>
<dbReference type="PANTHER" id="PTHR30055:SF234">
    <property type="entry name" value="HTH-TYPE TRANSCRIPTIONAL REGULATOR BETI"/>
    <property type="match status" value="1"/>
</dbReference>
<evidence type="ECO:0000313" key="7">
    <source>
        <dbReference type="Proteomes" id="UP001501231"/>
    </source>
</evidence>
<dbReference type="PANTHER" id="PTHR30055">
    <property type="entry name" value="HTH-TYPE TRANSCRIPTIONAL REGULATOR RUTR"/>
    <property type="match status" value="1"/>
</dbReference>
<evidence type="ECO:0000256" key="2">
    <source>
        <dbReference type="ARBA" id="ARBA00023125"/>
    </source>
</evidence>
<name>A0ABN3IU65_9ACTN</name>
<dbReference type="Proteomes" id="UP001501231">
    <property type="component" value="Unassembled WGS sequence"/>
</dbReference>
<organism evidence="6 7">
    <name type="scientific">Actinomadura vinacea</name>
    <dbReference type="NCBI Taxonomy" id="115336"/>
    <lineage>
        <taxon>Bacteria</taxon>
        <taxon>Bacillati</taxon>
        <taxon>Actinomycetota</taxon>
        <taxon>Actinomycetes</taxon>
        <taxon>Streptosporangiales</taxon>
        <taxon>Thermomonosporaceae</taxon>
        <taxon>Actinomadura</taxon>
    </lineage>
</organism>
<dbReference type="EMBL" id="BAAARW010000008">
    <property type="protein sequence ID" value="GAA2412860.1"/>
    <property type="molecule type" value="Genomic_DNA"/>
</dbReference>
<proteinExistence type="predicted"/>
<dbReference type="SUPFAM" id="SSF48498">
    <property type="entry name" value="Tetracyclin repressor-like, C-terminal domain"/>
    <property type="match status" value="1"/>
</dbReference>
<dbReference type="InterPro" id="IPR050109">
    <property type="entry name" value="HTH-type_TetR-like_transc_reg"/>
</dbReference>
<gene>
    <name evidence="6" type="ORF">GCM10010191_23040</name>
</gene>
<dbReference type="InterPro" id="IPR036271">
    <property type="entry name" value="Tet_transcr_reg_TetR-rel_C_sf"/>
</dbReference>
<dbReference type="Pfam" id="PF00440">
    <property type="entry name" value="TetR_N"/>
    <property type="match status" value="1"/>
</dbReference>
<dbReference type="PROSITE" id="PS50977">
    <property type="entry name" value="HTH_TETR_2"/>
    <property type="match status" value="1"/>
</dbReference>
<dbReference type="SUPFAM" id="SSF46689">
    <property type="entry name" value="Homeodomain-like"/>
    <property type="match status" value="1"/>
</dbReference>
<feature type="domain" description="HTH tetR-type" evidence="5">
    <location>
        <begin position="12"/>
        <end position="71"/>
    </location>
</feature>
<evidence type="ECO:0000313" key="6">
    <source>
        <dbReference type="EMBL" id="GAA2412860.1"/>
    </source>
</evidence>
<evidence type="ECO:0000256" key="4">
    <source>
        <dbReference type="PROSITE-ProRule" id="PRU00335"/>
    </source>
</evidence>
<dbReference type="InterPro" id="IPR001647">
    <property type="entry name" value="HTH_TetR"/>
</dbReference>
<evidence type="ECO:0000256" key="1">
    <source>
        <dbReference type="ARBA" id="ARBA00023015"/>
    </source>
</evidence>
<dbReference type="InterPro" id="IPR049445">
    <property type="entry name" value="TetR_SbtR-like_C"/>
</dbReference>